<accession>A0A0R1WLL3</accession>
<name>A0A0R1WLL3_9LACO</name>
<reference evidence="1 2" key="1">
    <citation type="journal article" date="2015" name="Genome Announc.">
        <title>Expanding the biotechnology potential of lactobacilli through comparative genomics of 213 strains and associated genera.</title>
        <authorList>
            <person name="Sun Z."/>
            <person name="Harris H.M."/>
            <person name="McCann A."/>
            <person name="Guo C."/>
            <person name="Argimon S."/>
            <person name="Zhang W."/>
            <person name="Yang X."/>
            <person name="Jeffery I.B."/>
            <person name="Cooney J.C."/>
            <person name="Kagawa T.F."/>
            <person name="Liu W."/>
            <person name="Song Y."/>
            <person name="Salvetti E."/>
            <person name="Wrobel A."/>
            <person name="Rasinkangas P."/>
            <person name="Parkhill J."/>
            <person name="Rea M.C."/>
            <person name="O'Sullivan O."/>
            <person name="Ritari J."/>
            <person name="Douillard F.P."/>
            <person name="Paul Ross R."/>
            <person name="Yang R."/>
            <person name="Briner A.E."/>
            <person name="Felis G.E."/>
            <person name="de Vos W.M."/>
            <person name="Barrangou R."/>
            <person name="Klaenhammer T.R."/>
            <person name="Caufield P.W."/>
            <person name="Cui Y."/>
            <person name="Zhang H."/>
            <person name="O'Toole P.W."/>
        </authorList>
    </citation>
    <scope>NUCLEOTIDE SEQUENCE [LARGE SCALE GENOMIC DNA]</scope>
    <source>
        <strain evidence="1 2">DSM 18933</strain>
    </source>
</reference>
<dbReference type="Pfam" id="PF10702">
    <property type="entry name" value="DUF2507"/>
    <property type="match status" value="1"/>
</dbReference>
<proteinExistence type="predicted"/>
<dbReference type="RefSeq" id="WP_025021868.1">
    <property type="nucleotide sequence ID" value="NZ_AZGD01000090.1"/>
</dbReference>
<keyword evidence="2" id="KW-1185">Reference proteome</keyword>
<evidence type="ECO:0000313" key="1">
    <source>
        <dbReference type="EMBL" id="KRM18760.1"/>
    </source>
</evidence>
<dbReference type="OrthoDB" id="2965348at2"/>
<evidence type="ECO:0000313" key="2">
    <source>
        <dbReference type="Proteomes" id="UP000051054"/>
    </source>
</evidence>
<organism evidence="1 2">
    <name type="scientific">Ligilactobacillus hayakitensis DSM 18933 = JCM 14209</name>
    <dbReference type="NCBI Taxonomy" id="1423755"/>
    <lineage>
        <taxon>Bacteria</taxon>
        <taxon>Bacillati</taxon>
        <taxon>Bacillota</taxon>
        <taxon>Bacilli</taxon>
        <taxon>Lactobacillales</taxon>
        <taxon>Lactobacillaceae</taxon>
        <taxon>Ligilactobacillus</taxon>
    </lineage>
</organism>
<protein>
    <recommendedName>
        <fullName evidence="3">DUF2507 domain-containing protein</fullName>
    </recommendedName>
</protein>
<dbReference type="Proteomes" id="UP000051054">
    <property type="component" value="Unassembled WGS sequence"/>
</dbReference>
<gene>
    <name evidence="1" type="ORF">FC40_GL000543</name>
</gene>
<dbReference type="STRING" id="1423755.FC40_GL000543"/>
<comment type="caution">
    <text evidence="1">The sequence shown here is derived from an EMBL/GenBank/DDBJ whole genome shotgun (WGS) entry which is preliminary data.</text>
</comment>
<dbReference type="EMBL" id="AZGD01000090">
    <property type="protein sequence ID" value="KRM18760.1"/>
    <property type="molecule type" value="Genomic_DNA"/>
</dbReference>
<dbReference type="Gene3D" id="3.30.1380.20">
    <property type="entry name" value="Trafficking protein particle complex subunit 3"/>
    <property type="match status" value="1"/>
</dbReference>
<sequence length="164" mass="18261">MNSEFYSLAKGNNELGTTLGASILRDSLLPDLIGNDTTILYWAGKRIARNFPLAKDEDLPLFFKESNWGDLVRVKEKFGRQTFELSGPIVKLRKQLTNHPEFLLEAGFIAETIQNQSGFTSEASVDLDSSKSDTVFITVQVDQHDPIDLNTLTDIDLLNPSGNN</sequence>
<dbReference type="SUPFAM" id="SSF111126">
    <property type="entry name" value="Ligand-binding domain in the NO signalling and Golgi transport"/>
    <property type="match status" value="1"/>
</dbReference>
<dbReference type="InterPro" id="IPR024096">
    <property type="entry name" value="NO_sig/Golgi_transp_ligand-bd"/>
</dbReference>
<dbReference type="InterPro" id="IPR019642">
    <property type="entry name" value="DUF2507"/>
</dbReference>
<dbReference type="PATRIC" id="fig|1423755.3.peg.596"/>
<evidence type="ECO:0008006" key="3">
    <source>
        <dbReference type="Google" id="ProtNLM"/>
    </source>
</evidence>
<dbReference type="eggNOG" id="COG1719">
    <property type="taxonomic scope" value="Bacteria"/>
</dbReference>
<dbReference type="AlphaFoldDB" id="A0A0R1WLL3"/>